<evidence type="ECO:0000256" key="1">
    <source>
        <dbReference type="ARBA" id="ARBA00005964"/>
    </source>
</evidence>
<proteinExistence type="inferred from homology"/>
<gene>
    <name evidence="6" type="ORF">ONB1V03_LOCUS15923</name>
</gene>
<dbReference type="EMBL" id="OC931951">
    <property type="protein sequence ID" value="CAD7659327.1"/>
    <property type="molecule type" value="Genomic_DNA"/>
</dbReference>
<feature type="non-terminal residue" evidence="6">
    <location>
        <position position="1"/>
    </location>
</feature>
<dbReference type="Pfam" id="PF00135">
    <property type="entry name" value="COesterase"/>
    <property type="match status" value="1"/>
</dbReference>
<evidence type="ECO:0000313" key="6">
    <source>
        <dbReference type="EMBL" id="CAD7659327.1"/>
    </source>
</evidence>
<dbReference type="AlphaFoldDB" id="A0A7R9QVF0"/>
<dbReference type="PANTHER" id="PTHR43142:SF1">
    <property type="entry name" value="CARBOXYLIC ESTER HYDROLASE"/>
    <property type="match status" value="1"/>
</dbReference>
<protein>
    <recommendedName>
        <fullName evidence="5">Carboxylesterase type B domain-containing protein</fullName>
    </recommendedName>
</protein>
<dbReference type="OrthoDB" id="3200163at2759"/>
<feature type="domain" description="Carboxylesterase type B" evidence="5">
    <location>
        <begin position="28"/>
        <end position="151"/>
    </location>
</feature>
<name>A0A7R9QVF0_9ACAR</name>
<evidence type="ECO:0000256" key="3">
    <source>
        <dbReference type="ARBA" id="ARBA00022801"/>
    </source>
</evidence>
<dbReference type="PANTHER" id="PTHR43142">
    <property type="entry name" value="CARBOXYLIC ESTER HYDROLASE"/>
    <property type="match status" value="1"/>
</dbReference>
<dbReference type="InterPro" id="IPR002018">
    <property type="entry name" value="CarbesteraseB"/>
</dbReference>
<evidence type="ECO:0000256" key="2">
    <source>
        <dbReference type="ARBA" id="ARBA00022487"/>
    </source>
</evidence>
<reference evidence="6" key="1">
    <citation type="submission" date="2020-11" db="EMBL/GenBank/DDBJ databases">
        <authorList>
            <person name="Tran Van P."/>
        </authorList>
    </citation>
    <scope>NUCLEOTIDE SEQUENCE</scope>
</reference>
<dbReference type="Proteomes" id="UP000728032">
    <property type="component" value="Unassembled WGS sequence"/>
</dbReference>
<sequence>MGVTGKYVGPPGVQIIIDTTPGYGHFDRSIPYAEPPVGKLRFAKPQPIITPIKMRLNLKIHAFNPMHIWTANVETNNPSKDVKLKPVMFYIHGGGLSGGSVFSQDISVLATNGVVFASTSYRLGQLGFLYGDREDAPGNVGFHDQLLALKW</sequence>
<organism evidence="6">
    <name type="scientific">Oppiella nova</name>
    <dbReference type="NCBI Taxonomy" id="334625"/>
    <lineage>
        <taxon>Eukaryota</taxon>
        <taxon>Metazoa</taxon>
        <taxon>Ecdysozoa</taxon>
        <taxon>Arthropoda</taxon>
        <taxon>Chelicerata</taxon>
        <taxon>Arachnida</taxon>
        <taxon>Acari</taxon>
        <taxon>Acariformes</taxon>
        <taxon>Sarcoptiformes</taxon>
        <taxon>Oribatida</taxon>
        <taxon>Brachypylina</taxon>
        <taxon>Oppioidea</taxon>
        <taxon>Oppiidae</taxon>
        <taxon>Oppiella</taxon>
    </lineage>
</organism>
<evidence type="ECO:0000313" key="7">
    <source>
        <dbReference type="Proteomes" id="UP000728032"/>
    </source>
</evidence>
<keyword evidence="3" id="KW-0378">Hydrolase</keyword>
<comment type="similarity">
    <text evidence="1">Belongs to the type-B carboxylesterase/lipase family.</text>
</comment>
<dbReference type="InterPro" id="IPR029058">
    <property type="entry name" value="AB_hydrolase_fold"/>
</dbReference>
<evidence type="ECO:0000259" key="5">
    <source>
        <dbReference type="Pfam" id="PF00135"/>
    </source>
</evidence>
<keyword evidence="7" id="KW-1185">Reference proteome</keyword>
<keyword evidence="4" id="KW-0325">Glycoprotein</keyword>
<evidence type="ECO:0000256" key="4">
    <source>
        <dbReference type="ARBA" id="ARBA00023180"/>
    </source>
</evidence>
<dbReference type="EMBL" id="CAJPVJ010017126">
    <property type="protein sequence ID" value="CAG2176489.1"/>
    <property type="molecule type" value="Genomic_DNA"/>
</dbReference>
<accession>A0A7R9QVF0</accession>
<dbReference type="GO" id="GO:0052689">
    <property type="term" value="F:carboxylic ester hydrolase activity"/>
    <property type="evidence" value="ECO:0007669"/>
    <property type="project" value="UniProtKB-KW"/>
</dbReference>
<dbReference type="Gene3D" id="3.40.50.1820">
    <property type="entry name" value="alpha/beta hydrolase"/>
    <property type="match status" value="1"/>
</dbReference>
<keyword evidence="2" id="KW-0719">Serine esterase</keyword>
<dbReference type="SUPFAM" id="SSF53474">
    <property type="entry name" value="alpha/beta-Hydrolases"/>
    <property type="match status" value="1"/>
</dbReference>